<sequence>MTIRCLATRFSVLRSSGFVSRPFVGRMLGAQMRMSTVINPKPTSSSRKLLPPWLMLPPVLEEGGDMVYKFYNLSADHELSYRKTRSILTYEMGDDDVKFVGSSHGWLALFNERNNHLFLYNPITSHYIKLPPFETLPDGCGRVSKLILSSSPDKDKQCIAMMTFSPRDRLAVCYPRRSTVWTPIGQLFFGDKENCKAGYENPLINYPINYGRAYEDFVYCSSLKCFTCMLELCP</sequence>
<gene>
    <name evidence="2" type="ORF">CASFOL_037613</name>
</gene>
<dbReference type="AlphaFoldDB" id="A0ABD3BM38"/>
<feature type="domain" description="KIB1-4 beta-propeller" evidence="1">
    <location>
        <begin position="91"/>
        <end position="184"/>
    </location>
</feature>
<keyword evidence="3" id="KW-1185">Reference proteome</keyword>
<organism evidence="2 3">
    <name type="scientific">Castilleja foliolosa</name>
    <dbReference type="NCBI Taxonomy" id="1961234"/>
    <lineage>
        <taxon>Eukaryota</taxon>
        <taxon>Viridiplantae</taxon>
        <taxon>Streptophyta</taxon>
        <taxon>Embryophyta</taxon>
        <taxon>Tracheophyta</taxon>
        <taxon>Spermatophyta</taxon>
        <taxon>Magnoliopsida</taxon>
        <taxon>eudicotyledons</taxon>
        <taxon>Gunneridae</taxon>
        <taxon>Pentapetalae</taxon>
        <taxon>asterids</taxon>
        <taxon>lamiids</taxon>
        <taxon>Lamiales</taxon>
        <taxon>Orobanchaceae</taxon>
        <taxon>Pedicularideae</taxon>
        <taxon>Castillejinae</taxon>
        <taxon>Castilleja</taxon>
    </lineage>
</organism>
<evidence type="ECO:0000313" key="2">
    <source>
        <dbReference type="EMBL" id="KAL3618531.1"/>
    </source>
</evidence>
<dbReference type="InterPro" id="IPR050942">
    <property type="entry name" value="F-box_BR-signaling"/>
</dbReference>
<name>A0ABD3BM38_9LAMI</name>
<evidence type="ECO:0000313" key="3">
    <source>
        <dbReference type="Proteomes" id="UP001632038"/>
    </source>
</evidence>
<protein>
    <recommendedName>
        <fullName evidence="1">KIB1-4 beta-propeller domain-containing protein</fullName>
    </recommendedName>
</protein>
<evidence type="ECO:0000259" key="1">
    <source>
        <dbReference type="Pfam" id="PF03478"/>
    </source>
</evidence>
<reference evidence="3" key="1">
    <citation type="journal article" date="2024" name="IScience">
        <title>Strigolactones Initiate the Formation of Haustorium-like Structures in Castilleja.</title>
        <authorList>
            <person name="Buerger M."/>
            <person name="Peterson D."/>
            <person name="Chory J."/>
        </authorList>
    </citation>
    <scope>NUCLEOTIDE SEQUENCE [LARGE SCALE GENOMIC DNA]</scope>
</reference>
<dbReference type="EMBL" id="JAVIJP010000080">
    <property type="protein sequence ID" value="KAL3618531.1"/>
    <property type="molecule type" value="Genomic_DNA"/>
</dbReference>
<dbReference type="PANTHER" id="PTHR44259">
    <property type="entry name" value="OS07G0183000 PROTEIN-RELATED"/>
    <property type="match status" value="1"/>
</dbReference>
<proteinExistence type="predicted"/>
<accession>A0ABD3BM38</accession>
<comment type="caution">
    <text evidence="2">The sequence shown here is derived from an EMBL/GenBank/DDBJ whole genome shotgun (WGS) entry which is preliminary data.</text>
</comment>
<dbReference type="Proteomes" id="UP001632038">
    <property type="component" value="Unassembled WGS sequence"/>
</dbReference>
<dbReference type="Pfam" id="PF03478">
    <property type="entry name" value="Beta-prop_KIB1-4"/>
    <property type="match status" value="1"/>
</dbReference>
<dbReference type="InterPro" id="IPR005174">
    <property type="entry name" value="KIB1-4_b-propeller"/>
</dbReference>
<dbReference type="PANTHER" id="PTHR44259:SF37">
    <property type="entry name" value="DUF1618 DOMAIN-CONTAINING PROTEIN"/>
    <property type="match status" value="1"/>
</dbReference>